<feature type="region of interest" description="Disordered" evidence="1">
    <location>
        <begin position="1"/>
        <end position="40"/>
    </location>
</feature>
<dbReference type="EMBL" id="JAJAQI010000057">
    <property type="protein sequence ID" value="MCB4824917.1"/>
    <property type="molecule type" value="Genomic_DNA"/>
</dbReference>
<comment type="caution">
    <text evidence="2">The sequence shown here is derived from an EMBL/GenBank/DDBJ whole genome shotgun (WGS) entry which is preliminary data.</text>
</comment>
<evidence type="ECO:0000313" key="3">
    <source>
        <dbReference type="Proteomes" id="UP001139311"/>
    </source>
</evidence>
<name>A0A9X1LDK0_9PROT</name>
<protein>
    <submittedName>
        <fullName evidence="2">Uncharacterized protein</fullName>
    </submittedName>
</protein>
<organism evidence="2 3">
    <name type="scientific">Roseicella aerolata</name>
    <dbReference type="NCBI Taxonomy" id="2883479"/>
    <lineage>
        <taxon>Bacteria</taxon>
        <taxon>Pseudomonadati</taxon>
        <taxon>Pseudomonadota</taxon>
        <taxon>Alphaproteobacteria</taxon>
        <taxon>Acetobacterales</taxon>
        <taxon>Roseomonadaceae</taxon>
        <taxon>Roseicella</taxon>
    </lineage>
</organism>
<evidence type="ECO:0000256" key="1">
    <source>
        <dbReference type="SAM" id="MobiDB-lite"/>
    </source>
</evidence>
<feature type="compositionally biased region" description="Polar residues" evidence="1">
    <location>
        <begin position="12"/>
        <end position="24"/>
    </location>
</feature>
<gene>
    <name evidence="2" type="ORF">LHA35_24620</name>
</gene>
<evidence type="ECO:0000313" key="2">
    <source>
        <dbReference type="EMBL" id="MCB4824917.1"/>
    </source>
</evidence>
<sequence length="65" mass="6925">MEAPGAPGFPATWTSSNKGMTGTSLGLPAVDLPTDRTGGRSDCRKRLRWLAWPGWLVEVAAPEEA</sequence>
<dbReference type="AlphaFoldDB" id="A0A9X1LDK0"/>
<accession>A0A9X1LDK0</accession>
<keyword evidence="3" id="KW-1185">Reference proteome</keyword>
<dbReference type="RefSeq" id="WP_226613504.1">
    <property type="nucleotide sequence ID" value="NZ_JAJAQI010000057.1"/>
</dbReference>
<proteinExistence type="predicted"/>
<dbReference type="Proteomes" id="UP001139311">
    <property type="component" value="Unassembled WGS sequence"/>
</dbReference>
<reference evidence="2" key="1">
    <citation type="submission" date="2021-10" db="EMBL/GenBank/DDBJ databases">
        <title>Roseicella aerolatum sp. nov., isolated from aerosols of e-waste dismantling site.</title>
        <authorList>
            <person name="Qin T."/>
        </authorList>
    </citation>
    <scope>NUCLEOTIDE SEQUENCE</scope>
    <source>
        <strain evidence="2">GB24</strain>
    </source>
</reference>